<proteinExistence type="predicted"/>
<evidence type="ECO:0000313" key="2">
    <source>
        <dbReference type="Proteomes" id="UP000183567"/>
    </source>
</evidence>
<comment type="caution">
    <text evidence="1">The sequence shown here is derived from an EMBL/GenBank/DDBJ whole genome shotgun (WGS) entry which is preliminary data.</text>
</comment>
<accession>A0A1J8QL50</accession>
<keyword evidence="2" id="KW-1185">Reference proteome</keyword>
<evidence type="ECO:0000313" key="1">
    <source>
        <dbReference type="EMBL" id="OJA14281.1"/>
    </source>
</evidence>
<reference evidence="1 2" key="1">
    <citation type="submission" date="2016-03" db="EMBL/GenBank/DDBJ databases">
        <title>Comparative genomics of the ectomycorrhizal sister species Rhizopogon vinicolor and Rhizopogon vesiculosus (Basidiomycota: Boletales) reveals a divergence of the mating type B locus.</title>
        <authorList>
            <person name="Mujic A.B."/>
            <person name="Kuo A."/>
            <person name="Tritt A."/>
            <person name="Lipzen A."/>
            <person name="Chen C."/>
            <person name="Johnson J."/>
            <person name="Sharma A."/>
            <person name="Barry K."/>
            <person name="Grigoriev I.V."/>
            <person name="Spatafora J.W."/>
        </authorList>
    </citation>
    <scope>NUCLEOTIDE SEQUENCE [LARGE SCALE GENOMIC DNA]</scope>
    <source>
        <strain evidence="1 2">AM-OR11-056</strain>
    </source>
</reference>
<dbReference type="OrthoDB" id="3252193at2759"/>
<gene>
    <name evidence="1" type="ORF">AZE42_11254</name>
</gene>
<organism evidence="1 2">
    <name type="scientific">Rhizopogon vesiculosus</name>
    <dbReference type="NCBI Taxonomy" id="180088"/>
    <lineage>
        <taxon>Eukaryota</taxon>
        <taxon>Fungi</taxon>
        <taxon>Dikarya</taxon>
        <taxon>Basidiomycota</taxon>
        <taxon>Agaricomycotina</taxon>
        <taxon>Agaricomycetes</taxon>
        <taxon>Agaricomycetidae</taxon>
        <taxon>Boletales</taxon>
        <taxon>Suillineae</taxon>
        <taxon>Rhizopogonaceae</taxon>
        <taxon>Rhizopogon</taxon>
    </lineage>
</organism>
<name>A0A1J8QL50_9AGAM</name>
<sequence>MTSRERKKLKVADARTIAVQPAASASGSGGIQSSGNALAGPSSTTIRFDYLKCSYAGITRVNRCGEPGSIDVEKFTDLPSLKVIKTAGLGARVLGHLTSDVFRRVHLRLREKARAEMDPVKRCILGRGQQLKRGKAKQLNRTESLLKRQRQ</sequence>
<dbReference type="EMBL" id="LVVM01003774">
    <property type="protein sequence ID" value="OJA14281.1"/>
    <property type="molecule type" value="Genomic_DNA"/>
</dbReference>
<dbReference type="STRING" id="180088.A0A1J8QL50"/>
<dbReference type="AlphaFoldDB" id="A0A1J8QL50"/>
<protein>
    <submittedName>
        <fullName evidence="1">Uncharacterized protein</fullName>
    </submittedName>
</protein>
<dbReference type="Proteomes" id="UP000183567">
    <property type="component" value="Unassembled WGS sequence"/>
</dbReference>